<dbReference type="GO" id="GO:0005737">
    <property type="term" value="C:cytoplasm"/>
    <property type="evidence" value="ECO:0007669"/>
    <property type="project" value="TreeGrafter"/>
</dbReference>
<gene>
    <name evidence="2" type="ORF">GBAR_LOCUS26001</name>
</gene>
<dbReference type="PANTHER" id="PTHR46333">
    <property type="entry name" value="CYTOKINESIS PROTEIN 3"/>
    <property type="match status" value="1"/>
</dbReference>
<feature type="domain" description="Transglutaminase-like" evidence="1">
    <location>
        <begin position="151"/>
        <end position="261"/>
    </location>
</feature>
<proteinExistence type="predicted"/>
<dbReference type="InterPro" id="IPR052557">
    <property type="entry name" value="CAP/Cytokinesis_protein"/>
</dbReference>
<accession>A0AA35X6C3</accession>
<reference evidence="2" key="1">
    <citation type="submission" date="2023-03" db="EMBL/GenBank/DDBJ databases">
        <authorList>
            <person name="Steffen K."/>
            <person name="Cardenas P."/>
        </authorList>
    </citation>
    <scope>NUCLEOTIDE SEQUENCE</scope>
</reference>
<name>A0AA35X6C3_GEOBA</name>
<dbReference type="Proteomes" id="UP001174909">
    <property type="component" value="Unassembled WGS sequence"/>
</dbReference>
<keyword evidence="3" id="KW-1185">Reference proteome</keyword>
<sequence>MGNCLSKTNVVHPLVESSDAQTDLVAGVSESICDVDVVSGPESPALPTVDPVIPKSFYPPVVDISRDEASCRLIRSKISGRKAERQFRLRLQELLDGWRRGAAIELIETHSLSIPAENTVSVETLALNLANPDAKYMKTLGDSAQVNLYVAKAYAVFFWISTNIQFSPKMWRNFITNPESLRLETEANHVLEKRECVSKGHANLFHSVATAMGLKSCVVMGNIKIPRSETHDPTEQFQCSKLNQHWWNMVCIEGVWVPVDCACGSGMVAPYLKYQHTFMPQYFAVNPEHFILSHIPVKSEFQLLQESVTLANISPLISPSVLSLSLGVEPLSWAETLVIDRDSPSTTIKVPVRVHSNMRLSATLREAIDLTPDKNQNKLNDSQCQATFIQAKENSTVDIYASIPGKGTFFLGINVHKDNDTMPCFSYQINCLTKPAPYTGFPTVYDLPSVAFQFKPLYWNTPKAANVRENEEGKMDLVFRCQAGTQFYHCLLPGNKSSQLVDLDSQHFCTAVTRDITDYSLYKLNVVFPATGWWTVYLCAAKKTGDQVSGYTALFHFPVFVRKELHKCTYPHIHTPDIHFQLKEPISSDGKDILTVPFFLTQDLKLQSMLCFEDPGGLQYQEYTLTRPLEGLNERGEYKYVLQVIFPNSGKWYVRVYANSAEELQTEGYLSLFDLFLDVDNCLKSAIFPIMDQDVMKKCGIHLLHPDYLVTLNKVSKQTPLLRFIAPNRVTFDHYVEPTSHSPGNGSTEALFHRHFTYLSAVENMGTESRYELKAVFPKIGNWIIVLSAAETSLSNQKVALRVIVNFPPETDDFRIFPAVHPSFLEFGISFSADKIPYPKLCSSPEFHIEFQSLKSVNFAWTLQDIRSKRQMPHSTNVFLETSKETQGGKSLRKLRVVFPKPGTWLVQVVARNVLTDIVSDNTLSLSLHYQPVFDLIVEASNAALCHMSFPRIHESFHTPFGLHIDSSDLPLPSQIFQLPTTCEIKFYSPPGVLFWHHCTESSQLQDRKITRMTSYAETGLHELCADISKRGQWTVYLHAKLQDDISKTWTAVLQHSIVAKSSKSFSSSSLQYP</sequence>
<dbReference type="Pfam" id="PF01841">
    <property type="entry name" value="Transglut_core"/>
    <property type="match status" value="1"/>
</dbReference>
<dbReference type="Gene3D" id="3.10.620.30">
    <property type="match status" value="1"/>
</dbReference>
<organism evidence="2 3">
    <name type="scientific">Geodia barretti</name>
    <name type="common">Barrett's horny sponge</name>
    <dbReference type="NCBI Taxonomy" id="519541"/>
    <lineage>
        <taxon>Eukaryota</taxon>
        <taxon>Metazoa</taxon>
        <taxon>Porifera</taxon>
        <taxon>Demospongiae</taxon>
        <taxon>Heteroscleromorpha</taxon>
        <taxon>Tetractinellida</taxon>
        <taxon>Astrophorina</taxon>
        <taxon>Geodiidae</taxon>
        <taxon>Geodia</taxon>
    </lineage>
</organism>
<evidence type="ECO:0000313" key="2">
    <source>
        <dbReference type="EMBL" id="CAI8047033.1"/>
    </source>
</evidence>
<dbReference type="InterPro" id="IPR002931">
    <property type="entry name" value="Transglutaminase-like"/>
</dbReference>
<dbReference type="PANTHER" id="PTHR46333:SF2">
    <property type="entry name" value="CYTOKINESIS PROTEIN 3"/>
    <property type="match status" value="1"/>
</dbReference>
<dbReference type="InterPro" id="IPR038765">
    <property type="entry name" value="Papain-like_cys_pep_sf"/>
</dbReference>
<dbReference type="SUPFAM" id="SSF54001">
    <property type="entry name" value="Cysteine proteinases"/>
    <property type="match status" value="1"/>
</dbReference>
<dbReference type="EMBL" id="CASHTH010003602">
    <property type="protein sequence ID" value="CAI8047033.1"/>
    <property type="molecule type" value="Genomic_DNA"/>
</dbReference>
<dbReference type="AlphaFoldDB" id="A0AA35X6C3"/>
<comment type="caution">
    <text evidence="2">The sequence shown here is derived from an EMBL/GenBank/DDBJ whole genome shotgun (WGS) entry which is preliminary data.</text>
</comment>
<evidence type="ECO:0000313" key="3">
    <source>
        <dbReference type="Proteomes" id="UP001174909"/>
    </source>
</evidence>
<protein>
    <recommendedName>
        <fullName evidence="1">Transglutaminase-like domain-containing protein</fullName>
    </recommendedName>
</protein>
<evidence type="ECO:0000259" key="1">
    <source>
        <dbReference type="Pfam" id="PF01841"/>
    </source>
</evidence>